<reference evidence="1" key="1">
    <citation type="submission" date="2021-01" db="EMBL/GenBank/DDBJ databases">
        <title>Adiantum capillus-veneris genome.</title>
        <authorList>
            <person name="Fang Y."/>
            <person name="Liao Q."/>
        </authorList>
    </citation>
    <scope>NUCLEOTIDE SEQUENCE</scope>
    <source>
        <strain evidence="1">H3</strain>
        <tissue evidence="1">Leaf</tissue>
    </source>
</reference>
<protein>
    <submittedName>
        <fullName evidence="1">Uncharacterized protein</fullName>
    </submittedName>
</protein>
<dbReference type="Proteomes" id="UP000886520">
    <property type="component" value="Chromosome 7"/>
</dbReference>
<organism evidence="1 2">
    <name type="scientific">Adiantum capillus-veneris</name>
    <name type="common">Maidenhair fern</name>
    <dbReference type="NCBI Taxonomy" id="13818"/>
    <lineage>
        <taxon>Eukaryota</taxon>
        <taxon>Viridiplantae</taxon>
        <taxon>Streptophyta</taxon>
        <taxon>Embryophyta</taxon>
        <taxon>Tracheophyta</taxon>
        <taxon>Polypodiopsida</taxon>
        <taxon>Polypodiidae</taxon>
        <taxon>Polypodiales</taxon>
        <taxon>Pteridineae</taxon>
        <taxon>Pteridaceae</taxon>
        <taxon>Vittarioideae</taxon>
        <taxon>Adiantum</taxon>
    </lineage>
</organism>
<name>A0A9D4V2R0_ADICA</name>
<proteinExistence type="predicted"/>
<evidence type="ECO:0000313" key="2">
    <source>
        <dbReference type="Proteomes" id="UP000886520"/>
    </source>
</evidence>
<keyword evidence="2" id="KW-1185">Reference proteome</keyword>
<comment type="caution">
    <text evidence="1">The sequence shown here is derived from an EMBL/GenBank/DDBJ whole genome shotgun (WGS) entry which is preliminary data.</text>
</comment>
<accession>A0A9D4V2R0</accession>
<evidence type="ECO:0000313" key="1">
    <source>
        <dbReference type="EMBL" id="KAI5077892.1"/>
    </source>
</evidence>
<gene>
    <name evidence="1" type="ORF">GOP47_0007716</name>
</gene>
<dbReference type="AlphaFoldDB" id="A0A9D4V2R0"/>
<dbReference type="EMBL" id="JABFUD020000007">
    <property type="protein sequence ID" value="KAI5077892.1"/>
    <property type="molecule type" value="Genomic_DNA"/>
</dbReference>
<sequence>MVMKRRRPQWERHGVLDGEGAGSTGLGDFVTATGACLGVFTTEGAWLGALRKEGACLRAFTAEGAWIKAEVAMAVDGGGLLCEVRAASTSPRVN</sequence>